<keyword evidence="1" id="KW-0472">Membrane</keyword>
<evidence type="ECO:0000256" key="1">
    <source>
        <dbReference type="SAM" id="Phobius"/>
    </source>
</evidence>
<organism evidence="3 4">
    <name type="scientific">Helianthus annuus</name>
    <name type="common">Common sunflower</name>
    <dbReference type="NCBI Taxonomy" id="4232"/>
    <lineage>
        <taxon>Eukaryota</taxon>
        <taxon>Viridiplantae</taxon>
        <taxon>Streptophyta</taxon>
        <taxon>Embryophyta</taxon>
        <taxon>Tracheophyta</taxon>
        <taxon>Spermatophyta</taxon>
        <taxon>Magnoliopsida</taxon>
        <taxon>eudicotyledons</taxon>
        <taxon>Gunneridae</taxon>
        <taxon>Pentapetalae</taxon>
        <taxon>asterids</taxon>
        <taxon>campanulids</taxon>
        <taxon>Asterales</taxon>
        <taxon>Asteraceae</taxon>
        <taxon>Asteroideae</taxon>
        <taxon>Heliantheae alliance</taxon>
        <taxon>Heliantheae</taxon>
        <taxon>Helianthus</taxon>
    </lineage>
</organism>
<keyword evidence="4" id="KW-1185">Reference proteome</keyword>
<evidence type="ECO:0000313" key="4">
    <source>
        <dbReference type="Proteomes" id="UP000215914"/>
    </source>
</evidence>
<dbReference type="Gramene" id="mRNA:HanXRQr2_Chr15g0711091">
    <property type="protein sequence ID" value="CDS:HanXRQr2_Chr15g0711091.1"/>
    <property type="gene ID" value="HanXRQr2_Chr15g0711091"/>
</dbReference>
<dbReference type="InParanoid" id="A0A251SAR2"/>
<dbReference type="AlphaFoldDB" id="A0A251SAR2"/>
<dbReference type="Proteomes" id="UP000215914">
    <property type="component" value="Chromosome 15"/>
</dbReference>
<accession>A0A251SAR2</accession>
<evidence type="ECO:0000313" key="3">
    <source>
        <dbReference type="EMBL" id="OTF95947.1"/>
    </source>
</evidence>
<keyword evidence="1" id="KW-1133">Transmembrane helix</keyword>
<feature type="transmembrane region" description="Helical" evidence="1">
    <location>
        <begin position="46"/>
        <end position="66"/>
    </location>
</feature>
<sequence length="81" mass="9145">MTAASSRVLICQVVAGCSFSMVFGLLTGIIRWIWRLSWVLVFFSAQIRWTFSMVAGCSFSMVFGWLTGIIRWILQVNDGCD</sequence>
<gene>
    <name evidence="3" type="ORF">HannXRQ_Chr15g0488701</name>
    <name evidence="2" type="ORF">HanXRQr2_Chr15g0711091</name>
</gene>
<reference evidence="2 4" key="1">
    <citation type="journal article" date="2017" name="Nature">
        <title>The sunflower genome provides insights into oil metabolism, flowering and Asterid evolution.</title>
        <authorList>
            <person name="Badouin H."/>
            <person name="Gouzy J."/>
            <person name="Grassa C.J."/>
            <person name="Murat F."/>
            <person name="Staton S.E."/>
            <person name="Cottret L."/>
            <person name="Lelandais-Briere C."/>
            <person name="Owens G.L."/>
            <person name="Carrere S."/>
            <person name="Mayjonade B."/>
            <person name="Legrand L."/>
            <person name="Gill N."/>
            <person name="Kane N.C."/>
            <person name="Bowers J.E."/>
            <person name="Hubner S."/>
            <person name="Bellec A."/>
            <person name="Berard A."/>
            <person name="Berges H."/>
            <person name="Blanchet N."/>
            <person name="Boniface M.C."/>
            <person name="Brunel D."/>
            <person name="Catrice O."/>
            <person name="Chaidir N."/>
            <person name="Claudel C."/>
            <person name="Donnadieu C."/>
            <person name="Faraut T."/>
            <person name="Fievet G."/>
            <person name="Helmstetter N."/>
            <person name="King M."/>
            <person name="Knapp S.J."/>
            <person name="Lai Z."/>
            <person name="Le Paslier M.C."/>
            <person name="Lippi Y."/>
            <person name="Lorenzon L."/>
            <person name="Mandel J.R."/>
            <person name="Marage G."/>
            <person name="Marchand G."/>
            <person name="Marquand E."/>
            <person name="Bret-Mestries E."/>
            <person name="Morien E."/>
            <person name="Nambeesan S."/>
            <person name="Nguyen T."/>
            <person name="Pegot-Espagnet P."/>
            <person name="Pouilly N."/>
            <person name="Raftis F."/>
            <person name="Sallet E."/>
            <person name="Schiex T."/>
            <person name="Thomas J."/>
            <person name="Vandecasteele C."/>
            <person name="Vares D."/>
            <person name="Vear F."/>
            <person name="Vautrin S."/>
            <person name="Crespi M."/>
            <person name="Mangin B."/>
            <person name="Burke J.M."/>
            <person name="Salse J."/>
            <person name="Munos S."/>
            <person name="Vincourt P."/>
            <person name="Rieseberg L.H."/>
            <person name="Langlade N.B."/>
        </authorList>
    </citation>
    <scope>NUCLEOTIDE SEQUENCE [LARGE SCALE GENOMIC DNA]</scope>
    <source>
        <strain evidence="4">cv. SF193</strain>
        <tissue evidence="2">Leaves</tissue>
    </source>
</reference>
<dbReference type="EMBL" id="CM007904">
    <property type="protein sequence ID" value="OTF95947.1"/>
    <property type="molecule type" value="Genomic_DNA"/>
</dbReference>
<protein>
    <submittedName>
        <fullName evidence="3">Uncharacterized protein</fullName>
    </submittedName>
</protein>
<reference evidence="2" key="3">
    <citation type="submission" date="2020-06" db="EMBL/GenBank/DDBJ databases">
        <title>Helianthus annuus Genome sequencing and assembly Release 2.</title>
        <authorList>
            <person name="Gouzy J."/>
            <person name="Langlade N."/>
            <person name="Munos S."/>
        </authorList>
    </citation>
    <scope>NUCLEOTIDE SEQUENCE</scope>
    <source>
        <tissue evidence="2">Leaves</tissue>
    </source>
</reference>
<reference evidence="3" key="2">
    <citation type="submission" date="2017-02" db="EMBL/GenBank/DDBJ databases">
        <title>Sunflower complete genome.</title>
        <authorList>
            <person name="Langlade N."/>
            <person name="Munos S."/>
        </authorList>
    </citation>
    <scope>NUCLEOTIDE SEQUENCE [LARGE SCALE GENOMIC DNA]</scope>
    <source>
        <tissue evidence="3">Leaves</tissue>
    </source>
</reference>
<proteinExistence type="predicted"/>
<name>A0A251SAR2_HELAN</name>
<dbReference type="EMBL" id="MNCJ02000330">
    <property type="protein sequence ID" value="KAF5766075.1"/>
    <property type="molecule type" value="Genomic_DNA"/>
</dbReference>
<keyword evidence="1" id="KW-0812">Transmembrane</keyword>
<evidence type="ECO:0000313" key="2">
    <source>
        <dbReference type="EMBL" id="KAF5766075.1"/>
    </source>
</evidence>
<feature type="transmembrane region" description="Helical" evidence="1">
    <location>
        <begin position="9"/>
        <end position="34"/>
    </location>
</feature>